<evidence type="ECO:0000256" key="6">
    <source>
        <dbReference type="ARBA" id="ARBA00022833"/>
    </source>
</evidence>
<evidence type="ECO:0000256" key="1">
    <source>
        <dbReference type="ARBA" id="ARBA00004496"/>
    </source>
</evidence>
<evidence type="ECO:0000256" key="7">
    <source>
        <dbReference type="HAMAP-Rule" id="MF_00746"/>
    </source>
</evidence>
<keyword evidence="10" id="KW-1185">Reference proteome</keyword>
<feature type="binding site" evidence="7">
    <location>
        <position position="81"/>
    </location>
    <ligand>
        <name>Zn(2+)</name>
        <dbReference type="ChEBI" id="CHEBI:29105"/>
    </ligand>
</feature>
<dbReference type="InterPro" id="IPR023483">
    <property type="entry name" value="Uncharacterised_SprT"/>
</dbReference>
<feature type="binding site" evidence="7">
    <location>
        <position position="85"/>
    </location>
    <ligand>
        <name>Zn(2+)</name>
        <dbReference type="ChEBI" id="CHEBI:29105"/>
    </ligand>
</feature>
<organism evidence="9 10">
    <name type="scientific">Mannheimia succiniciproducens (strain KCTC 0769BP / MBEL55E)</name>
    <dbReference type="NCBI Taxonomy" id="221988"/>
    <lineage>
        <taxon>Bacteria</taxon>
        <taxon>Pseudomonadati</taxon>
        <taxon>Pseudomonadota</taxon>
        <taxon>Gammaproteobacteria</taxon>
        <taxon>Pasteurellales</taxon>
        <taxon>Pasteurellaceae</taxon>
        <taxon>Basfia</taxon>
    </lineage>
</organism>
<evidence type="ECO:0000256" key="2">
    <source>
        <dbReference type="ARBA" id="ARBA00006591"/>
    </source>
</evidence>
<keyword evidence="4 7" id="KW-0963">Cytoplasm</keyword>
<dbReference type="GO" id="GO:0006950">
    <property type="term" value="P:response to stress"/>
    <property type="evidence" value="ECO:0007669"/>
    <property type="project" value="UniProtKB-ARBA"/>
</dbReference>
<feature type="domain" description="SprT-like" evidence="8">
    <location>
        <begin position="19"/>
        <end position="168"/>
    </location>
</feature>
<dbReference type="SMART" id="SM00731">
    <property type="entry name" value="SprT"/>
    <property type="match status" value="1"/>
</dbReference>
<dbReference type="RefSeq" id="WP_011200867.1">
    <property type="nucleotide sequence ID" value="NC_006300.1"/>
</dbReference>
<protein>
    <recommendedName>
        <fullName evidence="3 7">Protein SprT</fullName>
    </recommendedName>
</protein>
<evidence type="ECO:0000313" key="9">
    <source>
        <dbReference type="EMBL" id="AAU38306.1"/>
    </source>
</evidence>
<dbReference type="AlphaFoldDB" id="Q65RV4"/>
<comment type="cofactor">
    <cofactor evidence="7">
        <name>Zn(2+)</name>
        <dbReference type="ChEBI" id="CHEBI:29105"/>
    </cofactor>
    <text evidence="7">Binds 1 zinc ion.</text>
</comment>
<dbReference type="STRING" id="221988.MS1699"/>
<dbReference type="HAMAP" id="MF_00746">
    <property type="entry name" value="SprT"/>
    <property type="match status" value="1"/>
</dbReference>
<dbReference type="NCBIfam" id="NF003421">
    <property type="entry name" value="PRK04860.1"/>
    <property type="match status" value="1"/>
</dbReference>
<name>Q65RV4_MANSM</name>
<feature type="active site" evidence="7">
    <location>
        <position position="82"/>
    </location>
</feature>
<dbReference type="PANTHER" id="PTHR38773:SF1">
    <property type="entry name" value="PROTEIN SPRT"/>
    <property type="match status" value="1"/>
</dbReference>
<dbReference type="GO" id="GO:0008270">
    <property type="term" value="F:zinc ion binding"/>
    <property type="evidence" value="ECO:0007669"/>
    <property type="project" value="UniProtKB-UniRule"/>
</dbReference>
<dbReference type="HOGENOM" id="CLU_113336_0_1_6"/>
<dbReference type="EMBL" id="AE016827">
    <property type="protein sequence ID" value="AAU38306.1"/>
    <property type="molecule type" value="Genomic_DNA"/>
</dbReference>
<accession>Q65RV4</accession>
<evidence type="ECO:0000256" key="3">
    <source>
        <dbReference type="ARBA" id="ARBA00020082"/>
    </source>
</evidence>
<dbReference type="Proteomes" id="UP000000607">
    <property type="component" value="Chromosome"/>
</dbReference>
<dbReference type="eggNOG" id="COG3091">
    <property type="taxonomic scope" value="Bacteria"/>
</dbReference>
<keyword evidence="6 7" id="KW-0862">Zinc</keyword>
<comment type="subcellular location">
    <subcellularLocation>
        <location evidence="1 7">Cytoplasm</location>
    </subcellularLocation>
</comment>
<evidence type="ECO:0000256" key="4">
    <source>
        <dbReference type="ARBA" id="ARBA00022490"/>
    </source>
</evidence>
<dbReference type="OrthoDB" id="267364at2"/>
<gene>
    <name evidence="7 9" type="primary">sprT</name>
    <name evidence="9" type="ordered locus">MS1699</name>
</gene>
<dbReference type="GO" id="GO:0005737">
    <property type="term" value="C:cytoplasm"/>
    <property type="evidence" value="ECO:0007669"/>
    <property type="project" value="UniProtKB-SubCell"/>
</dbReference>
<dbReference type="KEGG" id="msu:MS1699"/>
<proteinExistence type="inferred from homology"/>
<evidence type="ECO:0000256" key="5">
    <source>
        <dbReference type="ARBA" id="ARBA00022723"/>
    </source>
</evidence>
<comment type="similarity">
    <text evidence="2 7">Belongs to the SprT family.</text>
</comment>
<dbReference type="Pfam" id="PF10263">
    <property type="entry name" value="SprT-like"/>
    <property type="match status" value="1"/>
</dbReference>
<dbReference type="InterPro" id="IPR006640">
    <property type="entry name" value="SprT-like_domain"/>
</dbReference>
<reference evidence="9 10" key="1">
    <citation type="journal article" date="2004" name="Nat. Biotechnol.">
        <title>The genome sequence of the capnophilic rumen bacterium Mannheimia succiniciproducens.</title>
        <authorList>
            <person name="Hong S.H."/>
            <person name="Kim J.S."/>
            <person name="Lee S.Y."/>
            <person name="In Y.H."/>
            <person name="Choi S.S."/>
            <person name="Rih J.-K."/>
            <person name="Kim C.H."/>
            <person name="Jeong H."/>
            <person name="Hur C.G."/>
            <person name="Kim J.J."/>
        </authorList>
    </citation>
    <scope>NUCLEOTIDE SEQUENCE [LARGE SCALE GENOMIC DNA]</scope>
    <source>
        <strain evidence="10">KCTC 0769BP / MBEL55E</strain>
    </source>
</reference>
<evidence type="ECO:0000259" key="8">
    <source>
        <dbReference type="SMART" id="SM00731"/>
    </source>
</evidence>
<sequence length="170" mass="19924">MENISELTGFRHLKMQVQRRLTNCLTLAETHFHRSFPMPTVTYQVRGMKAGVAYLQQNEIRLNRTLLLENSAEFIGQVVPHELAHLLVYQVFGRVKPHGVEWQTVMNNVFDLPANVYHRFDVKSVQGETFTYQCQCRTHQLSVRRHTRIQRDHAVYFCRKCRSCLSFVSG</sequence>
<dbReference type="PANTHER" id="PTHR38773">
    <property type="entry name" value="PROTEIN SPRT"/>
    <property type="match status" value="1"/>
</dbReference>
<evidence type="ECO:0000313" key="10">
    <source>
        <dbReference type="Proteomes" id="UP000000607"/>
    </source>
</evidence>
<keyword evidence="5 7" id="KW-0479">Metal-binding</keyword>
<dbReference type="Gene3D" id="3.30.2010.10">
    <property type="entry name" value="Metalloproteases ('zincins'), catalytic domain"/>
    <property type="match status" value="1"/>
</dbReference>